<dbReference type="OrthoDB" id="122223at2759"/>
<evidence type="ECO:0000313" key="1">
    <source>
        <dbReference type="EMBL" id="POM69507.1"/>
    </source>
</evidence>
<dbReference type="EMBL" id="NCKW01007857">
    <property type="protein sequence ID" value="POM69507.1"/>
    <property type="molecule type" value="Genomic_DNA"/>
</dbReference>
<dbReference type="AlphaFoldDB" id="A0A2P4XVC5"/>
<organism evidence="1 2">
    <name type="scientific">Phytophthora palmivora</name>
    <dbReference type="NCBI Taxonomy" id="4796"/>
    <lineage>
        <taxon>Eukaryota</taxon>
        <taxon>Sar</taxon>
        <taxon>Stramenopiles</taxon>
        <taxon>Oomycota</taxon>
        <taxon>Peronosporomycetes</taxon>
        <taxon>Peronosporales</taxon>
        <taxon>Peronosporaceae</taxon>
        <taxon>Phytophthora</taxon>
    </lineage>
</organism>
<name>A0A2P4XVC5_9STRA</name>
<accession>A0A2P4XVC5</accession>
<evidence type="ECO:0000313" key="2">
    <source>
        <dbReference type="Proteomes" id="UP000237271"/>
    </source>
</evidence>
<sequence length="211" mass="24393">MPRTSSRKYALRHLRRTTVVRRNMAGLRFLLGNSDSFEDDINGQFELQVQEIASSRYAFRSRQYRKRKDKWKKYLVEDSELNGVLRIFSCILAFSALLDLICDDVVFKHSGRRHLRGSSGNDNTSPELAQFFGICKGSVKNYIQRACHAMLRLQDRTITWPDSEEPGEISRQINDKFGFPLVLTPRKNGEDYFAKRIALEVYMTTVSGQQA</sequence>
<reference evidence="1 2" key="1">
    <citation type="journal article" date="2017" name="Genome Biol. Evol.">
        <title>Phytophthora megakarya and P. palmivora, closely related causal agents of cacao black pod rot, underwent increases in genome sizes and gene numbers by different mechanisms.</title>
        <authorList>
            <person name="Ali S.S."/>
            <person name="Shao J."/>
            <person name="Lary D.J."/>
            <person name="Kronmiller B."/>
            <person name="Shen D."/>
            <person name="Strem M.D."/>
            <person name="Amoako-Attah I."/>
            <person name="Akrofi A.Y."/>
            <person name="Begoude B.A."/>
            <person name="Ten Hoopen G.M."/>
            <person name="Coulibaly K."/>
            <person name="Kebe B.I."/>
            <person name="Melnick R.L."/>
            <person name="Guiltinan M.J."/>
            <person name="Tyler B.M."/>
            <person name="Meinhardt L.W."/>
            <person name="Bailey B.A."/>
        </authorList>
    </citation>
    <scope>NUCLEOTIDE SEQUENCE [LARGE SCALE GENOMIC DNA]</scope>
    <source>
        <strain evidence="2">sbr112.9</strain>
    </source>
</reference>
<dbReference type="Proteomes" id="UP000237271">
    <property type="component" value="Unassembled WGS sequence"/>
</dbReference>
<keyword evidence="2" id="KW-1185">Reference proteome</keyword>
<gene>
    <name evidence="1" type="ORF">PHPALM_14208</name>
</gene>
<protein>
    <submittedName>
        <fullName evidence="1">Uncharacterized protein</fullName>
    </submittedName>
</protein>
<comment type="caution">
    <text evidence="1">The sequence shown here is derived from an EMBL/GenBank/DDBJ whole genome shotgun (WGS) entry which is preliminary data.</text>
</comment>
<proteinExistence type="predicted"/>